<proteinExistence type="predicted"/>
<dbReference type="STRING" id="865938.Weevi_0749"/>
<name>F0P0H9_WEEVC</name>
<dbReference type="KEGG" id="wvi:Weevi_0749"/>
<dbReference type="InterPro" id="IPR021533">
    <property type="entry name" value="PepSY-like"/>
</dbReference>
<dbReference type="Proteomes" id="UP000008641">
    <property type="component" value="Chromosome"/>
</dbReference>
<feature type="domain" description="Putative beta-lactamase-inhibitor-like PepSY-like" evidence="1">
    <location>
        <begin position="86"/>
        <end position="168"/>
    </location>
</feature>
<dbReference type="SUPFAM" id="SSF160574">
    <property type="entry name" value="BT0923-like"/>
    <property type="match status" value="1"/>
</dbReference>
<dbReference type="Pfam" id="PF11396">
    <property type="entry name" value="PepSY_like"/>
    <property type="match status" value="2"/>
</dbReference>
<evidence type="ECO:0000313" key="2">
    <source>
        <dbReference type="EMBL" id="ADX67463.1"/>
    </source>
</evidence>
<evidence type="ECO:0000259" key="1">
    <source>
        <dbReference type="Pfam" id="PF11396"/>
    </source>
</evidence>
<gene>
    <name evidence="2" type="ordered locus">Weevi_0749</name>
</gene>
<dbReference type="EMBL" id="CP002455">
    <property type="protein sequence ID" value="ADX67463.1"/>
    <property type="molecule type" value="Genomic_DNA"/>
</dbReference>
<protein>
    <recommendedName>
        <fullName evidence="1">Putative beta-lactamase-inhibitor-like PepSY-like domain-containing protein</fullName>
    </recommendedName>
</protein>
<keyword evidence="3" id="KW-1185">Reference proteome</keyword>
<dbReference type="Gene3D" id="3.40.1420.30">
    <property type="match status" value="1"/>
</dbReference>
<organism evidence="2 3">
    <name type="scientific">Weeksella virosa (strain ATCC 43766 / DSM 16922 / JCM 21250 / CCUG 30538 / CDC 9751 / IAM 14551 / NBRC 16016 / NCTC 11634 / CL345/78)</name>
    <dbReference type="NCBI Taxonomy" id="865938"/>
    <lineage>
        <taxon>Bacteria</taxon>
        <taxon>Pseudomonadati</taxon>
        <taxon>Bacteroidota</taxon>
        <taxon>Flavobacteriia</taxon>
        <taxon>Flavobacteriales</taxon>
        <taxon>Weeksellaceae</taxon>
        <taxon>Weeksella</taxon>
    </lineage>
</organism>
<dbReference type="AlphaFoldDB" id="F0P0H9"/>
<dbReference type="eggNOG" id="ENOG50330GR">
    <property type="taxonomic scope" value="Bacteria"/>
</dbReference>
<dbReference type="RefSeq" id="WP_013597854.1">
    <property type="nucleotide sequence ID" value="NC_015144.1"/>
</dbReference>
<dbReference type="PROSITE" id="PS51257">
    <property type="entry name" value="PROKAR_LIPOPROTEIN"/>
    <property type="match status" value="1"/>
</dbReference>
<dbReference type="OrthoDB" id="710080at2"/>
<sequence>MKKIAFSLAIISLIGLQSCNNIDNKKETYQEIEENGTVKTETVDRNEQLLKEDELPESVRNFITQNFANAQIQNALHEKNNLEDDEYKVQLTDGTKIEFDQGGNWEEVKKEKETIGKLTFLPTPLTDYIKNNYPADGVEKVEKKAQGYEVDLYPSDVELKFDQNGNFVSKSK</sequence>
<feature type="domain" description="Putative beta-lactamase-inhibitor-like PepSY-like" evidence="1">
    <location>
        <begin position="43"/>
        <end position="73"/>
    </location>
</feature>
<accession>F0P0H9</accession>
<reference evidence="2 3" key="1">
    <citation type="journal article" date="2011" name="Stand. Genomic Sci.">
        <title>Complete genome sequence of Weeksella virosa type strain (9751).</title>
        <authorList>
            <person name="Lang E."/>
            <person name="Teshima H."/>
            <person name="Lucas S."/>
            <person name="Lapidus A."/>
            <person name="Hammon N."/>
            <person name="Deshpande S."/>
            <person name="Nolan M."/>
            <person name="Cheng J.F."/>
            <person name="Pitluck S."/>
            <person name="Liolios K."/>
            <person name="Pagani I."/>
            <person name="Mikhailova N."/>
            <person name="Ivanova N."/>
            <person name="Mavromatis K."/>
            <person name="Pati A."/>
            <person name="Tapia R."/>
            <person name="Han C."/>
            <person name="Goodwin L."/>
            <person name="Chen A."/>
            <person name="Palaniappan K."/>
            <person name="Land M."/>
            <person name="Hauser L."/>
            <person name="Chang Y.J."/>
            <person name="Jeffries C.D."/>
            <person name="Brambilla E.M."/>
            <person name="Kopitz M."/>
            <person name="Rohde M."/>
            <person name="Goker M."/>
            <person name="Tindall B.J."/>
            <person name="Detter J.C."/>
            <person name="Woyke T."/>
            <person name="Bristow J."/>
            <person name="Eisen J.A."/>
            <person name="Markowitz V."/>
            <person name="Hugenholtz P."/>
            <person name="Klenk H.P."/>
            <person name="Kyrpides N.C."/>
        </authorList>
    </citation>
    <scope>NUCLEOTIDE SEQUENCE [LARGE SCALE GENOMIC DNA]</scope>
    <source>
        <strain evidence="3">ATCC 43766 / DSM 16922 / JCM 21250 / NBRC 16016 / NCTC 11634 / CL345/78</strain>
    </source>
</reference>
<dbReference type="HOGENOM" id="CLU_111475_0_0_10"/>
<reference evidence="3" key="2">
    <citation type="journal article" date="2011" name="Stand. Genomic Sci.">
        <title>Complete genome sequence of Weeksella virosa type strain (9751T).</title>
        <authorList>
            <person name="Lang E."/>
            <person name="Teshima H."/>
            <person name="Lucas S."/>
            <person name="Lapidus A."/>
            <person name="Hammon N."/>
            <person name="Deshpande S."/>
            <person name="Nolan M."/>
            <person name="Cheng J."/>
            <person name="Pitluck S."/>
            <person name="Liolios K."/>
            <person name="Pagani I."/>
            <person name="Mikhailova N."/>
            <person name="Ivanova N."/>
            <person name="Mavromatis K."/>
            <person name="Pati A."/>
            <person name="Tapia R."/>
            <person name="Han C."/>
            <person name="Goodwin L."/>
            <person name="Chen A."/>
            <person name="Palaniappan K."/>
            <person name="Land M."/>
            <person name="Hauser L."/>
            <person name="Chang Y."/>
            <person name="Jeffries C."/>
            <person name="Brambilla E."/>
            <person name="Kopitz M."/>
            <person name="Rohde M."/>
            <person name="Goker M."/>
            <person name="Tindall B."/>
            <person name="Detter J."/>
            <person name="Woyke T."/>
            <person name="Bristow J."/>
            <person name="Eisen J."/>
            <person name="Markowitz V."/>
            <person name="Hugenholtz P."/>
            <person name="Klenk H."/>
            <person name="Kyrpides N."/>
        </authorList>
    </citation>
    <scope>NUCLEOTIDE SEQUENCE [LARGE SCALE GENOMIC DNA]</scope>
    <source>
        <strain evidence="3">ATCC 43766 / DSM 16922 / JCM 21250 / NBRC 16016 / NCTC 11634 / CL345/78</strain>
    </source>
</reference>
<evidence type="ECO:0000313" key="3">
    <source>
        <dbReference type="Proteomes" id="UP000008641"/>
    </source>
</evidence>